<evidence type="ECO:0000259" key="5">
    <source>
        <dbReference type="Pfam" id="PF00425"/>
    </source>
</evidence>
<keyword evidence="4" id="KW-0460">Magnesium</keyword>
<dbReference type="PANTHER" id="PTHR42839:SF2">
    <property type="entry name" value="ISOCHORISMATE SYNTHASE ENTC"/>
    <property type="match status" value="1"/>
</dbReference>
<dbReference type="InterPro" id="IPR004561">
    <property type="entry name" value="IsoChor_synthase"/>
</dbReference>
<keyword evidence="4" id="KW-0479">Metal-binding</keyword>
<evidence type="ECO:0000256" key="1">
    <source>
        <dbReference type="ARBA" id="ARBA00000799"/>
    </source>
</evidence>
<comment type="similarity">
    <text evidence="2 4">Belongs to the isochorismate synthase family.</text>
</comment>
<evidence type="ECO:0000313" key="7">
    <source>
        <dbReference type="Proteomes" id="UP001501600"/>
    </source>
</evidence>
<evidence type="ECO:0000256" key="4">
    <source>
        <dbReference type="HAMAP-Rule" id="MF_01935"/>
    </source>
</evidence>
<comment type="function">
    <text evidence="4">Catalyzes the conversion of chorismate to isochorismate.</text>
</comment>
<accession>A0ABP9S7V0</accession>
<evidence type="ECO:0000256" key="2">
    <source>
        <dbReference type="ARBA" id="ARBA00005297"/>
    </source>
</evidence>
<feature type="active site" description="Proton acceptor" evidence="4">
    <location>
        <position position="215"/>
    </location>
</feature>
<dbReference type="SUPFAM" id="SSF56322">
    <property type="entry name" value="ADC synthase"/>
    <property type="match status" value="1"/>
</dbReference>
<dbReference type="HAMAP" id="MF_01935">
    <property type="entry name" value="MenF"/>
    <property type="match status" value="1"/>
</dbReference>
<dbReference type="NCBIfam" id="TIGR00543">
    <property type="entry name" value="isochor_syn"/>
    <property type="match status" value="1"/>
</dbReference>
<dbReference type="Pfam" id="PF00425">
    <property type="entry name" value="Chorismate_bind"/>
    <property type="match status" value="1"/>
</dbReference>
<dbReference type="Gene3D" id="3.60.120.10">
    <property type="entry name" value="Anthranilate synthase"/>
    <property type="match status" value="1"/>
</dbReference>
<keyword evidence="4" id="KW-0474">Menaquinone biosynthesis</keyword>
<dbReference type="InterPro" id="IPR034681">
    <property type="entry name" value="MenF"/>
</dbReference>
<name>A0ABP9S7V0_9GAMM</name>
<dbReference type="InterPro" id="IPR015890">
    <property type="entry name" value="Chorismate_C"/>
</dbReference>
<comment type="pathway">
    <text evidence="4">Quinol/quinone metabolism; 1,4-dihydroxy-2-naphthoate biosynthesis; 1,4-dihydroxy-2-naphthoate from chorismate: step 1/7.</text>
</comment>
<dbReference type="PANTHER" id="PTHR42839">
    <property type="entry name" value="ISOCHORISMATE SYNTHASE ENTC"/>
    <property type="match status" value="1"/>
</dbReference>
<feature type="domain" description="Chorismate-utilising enzyme C-terminal" evidence="5">
    <location>
        <begin position="195"/>
        <end position="447"/>
    </location>
</feature>
<feature type="active site" description="Proton donor" evidence="4">
    <location>
        <position position="265"/>
    </location>
</feature>
<feature type="binding site" evidence="4">
    <location>
        <position position="309"/>
    </location>
    <ligand>
        <name>Mg(2+)</name>
        <dbReference type="ChEBI" id="CHEBI:18420"/>
    </ligand>
</feature>
<comment type="caution">
    <text evidence="6">The sequence shown here is derived from an EMBL/GenBank/DDBJ whole genome shotgun (WGS) entry which is preliminary data.</text>
</comment>
<dbReference type="Proteomes" id="UP001501600">
    <property type="component" value="Unassembled WGS sequence"/>
</dbReference>
<gene>
    <name evidence="4" type="primary">menF</name>
    <name evidence="6" type="ORF">GCM10025772_21920</name>
</gene>
<keyword evidence="7" id="KW-1185">Reference proteome</keyword>
<dbReference type="EMBL" id="BAABLF010000014">
    <property type="protein sequence ID" value="GAA5192522.1"/>
    <property type="molecule type" value="Genomic_DNA"/>
</dbReference>
<keyword evidence="3 4" id="KW-0413">Isomerase</keyword>
<comment type="cofactor">
    <cofactor evidence="4">
        <name>Mg(2+)</name>
        <dbReference type="ChEBI" id="CHEBI:18420"/>
    </cofactor>
</comment>
<protein>
    <recommendedName>
        <fullName evidence="4">Isochorismate synthase MenF</fullName>
        <ecNumber evidence="4">5.4.4.2</ecNumber>
    </recommendedName>
    <alternativeName>
        <fullName evidence="4">Isochorismate mutase</fullName>
    </alternativeName>
</protein>
<dbReference type="InterPro" id="IPR005801">
    <property type="entry name" value="ADC_synthase"/>
</dbReference>
<evidence type="ECO:0000256" key="3">
    <source>
        <dbReference type="ARBA" id="ARBA00023235"/>
    </source>
</evidence>
<organism evidence="6 7">
    <name type="scientific">Ferrimonas gelatinilytica</name>
    <dbReference type="NCBI Taxonomy" id="1255257"/>
    <lineage>
        <taxon>Bacteria</taxon>
        <taxon>Pseudomonadati</taxon>
        <taxon>Pseudomonadota</taxon>
        <taxon>Gammaproteobacteria</taxon>
        <taxon>Alteromonadales</taxon>
        <taxon>Ferrimonadaceae</taxon>
        <taxon>Ferrimonas</taxon>
    </lineage>
</organism>
<comment type="catalytic activity">
    <reaction evidence="1 4">
        <text>chorismate = isochorismate</text>
        <dbReference type="Rhea" id="RHEA:18985"/>
        <dbReference type="ChEBI" id="CHEBI:29748"/>
        <dbReference type="ChEBI" id="CHEBI:29780"/>
        <dbReference type="EC" id="5.4.4.2"/>
    </reaction>
</comment>
<evidence type="ECO:0000313" key="6">
    <source>
        <dbReference type="EMBL" id="GAA5192522.1"/>
    </source>
</evidence>
<reference evidence="7" key="1">
    <citation type="journal article" date="2019" name="Int. J. Syst. Evol. Microbiol.">
        <title>The Global Catalogue of Microorganisms (GCM) 10K type strain sequencing project: providing services to taxonomists for standard genome sequencing and annotation.</title>
        <authorList>
            <consortium name="The Broad Institute Genomics Platform"/>
            <consortium name="The Broad Institute Genome Sequencing Center for Infectious Disease"/>
            <person name="Wu L."/>
            <person name="Ma J."/>
        </authorList>
    </citation>
    <scope>NUCLEOTIDE SEQUENCE [LARGE SCALE GENOMIC DNA]</scope>
    <source>
        <strain evidence="7">JCM 18720</strain>
    </source>
</reference>
<sequence>MKVVSSVSLPSLTAAVTRLQRQLDALSHLAPGQRCLTLSEAVEAPPLIAWLAAQPQEAKIYWRGRRNGEEVAAIGIAQRHRLDRMPDADTLDRLYRQLLQQDGDGDLRLYGGVAFDPKQPAWPEFGQAQFVLPRLELRRQGEQAQLRLNLSVHNREWSQELSDAHTALQAVVKAAPLPPLGPAHLLSRQDTPNRARWETLIGQVTHPSFIDDTPKVVLARETRMRTSAQPNPWTVLHAWQLLNPGSYQYGFQFSEQHTFISCSPERLYHRLGRELSTEALAGTTVRGFNEADDQALADALLSDSKNSHENQLVRQHIEAQLSPLADYVGVEESPTILKLNHIQHLHRGIRAEIKAGVSDLQLLQALHPTPAVGGLPRDAAMSFIRQREGFDRGWYAGACGYLGQNESEFSVAIRSALFSPERITLFAGAGIVGDSEVEAEWQELNNKLATVLGILNGL</sequence>
<comment type="pathway">
    <text evidence="4">Quinol/quinone metabolism; menaquinone biosynthesis.</text>
</comment>
<dbReference type="EC" id="5.4.4.2" evidence="4"/>
<feature type="binding site" evidence="4">
    <location>
        <position position="443"/>
    </location>
    <ligand>
        <name>Mg(2+)</name>
        <dbReference type="ChEBI" id="CHEBI:18420"/>
    </ligand>
</feature>
<proteinExistence type="inferred from homology"/>